<dbReference type="AlphaFoldDB" id="A0A7R9V428"/>
<sequence>MPRALVTVAGRQAHMQLRRRALERHARGVTLLPWADVALGNPCMDIATRQPLDSALSAGKQRMQRCKERMQRWQRPHAMRVVRRRCRCGRRGLLSCGASSAAAHGMLTTAAREGGEGAAGSF</sequence>
<accession>A0A7R9V428</accession>
<organism evidence="1">
    <name type="scientific">Chlamydomonas euryale</name>
    <dbReference type="NCBI Taxonomy" id="1486919"/>
    <lineage>
        <taxon>Eukaryota</taxon>
        <taxon>Viridiplantae</taxon>
        <taxon>Chlorophyta</taxon>
        <taxon>core chlorophytes</taxon>
        <taxon>Chlorophyceae</taxon>
        <taxon>CS clade</taxon>
        <taxon>Chlamydomonadales</taxon>
        <taxon>Chlamydomonadaceae</taxon>
        <taxon>Chlamydomonas</taxon>
    </lineage>
</organism>
<gene>
    <name evidence="1" type="ORF">CEUR00632_LOCUS3862</name>
</gene>
<name>A0A7R9V428_9CHLO</name>
<evidence type="ECO:0000313" key="1">
    <source>
        <dbReference type="EMBL" id="CAD8283827.1"/>
    </source>
</evidence>
<proteinExistence type="predicted"/>
<dbReference type="EMBL" id="HBEC01008408">
    <property type="protein sequence ID" value="CAD8283827.1"/>
    <property type="molecule type" value="Transcribed_RNA"/>
</dbReference>
<reference evidence="1" key="1">
    <citation type="submission" date="2021-01" db="EMBL/GenBank/DDBJ databases">
        <authorList>
            <person name="Corre E."/>
            <person name="Pelletier E."/>
            <person name="Niang G."/>
            <person name="Scheremetjew M."/>
            <person name="Finn R."/>
            <person name="Kale V."/>
            <person name="Holt S."/>
            <person name="Cochrane G."/>
            <person name="Meng A."/>
            <person name="Brown T."/>
            <person name="Cohen L."/>
        </authorList>
    </citation>
    <scope>NUCLEOTIDE SEQUENCE</scope>
    <source>
        <strain evidence="1">CCMP219</strain>
    </source>
</reference>
<protein>
    <submittedName>
        <fullName evidence="1">Uncharacterized protein</fullName>
    </submittedName>
</protein>